<accession>A0A848RCG3</accession>
<evidence type="ECO:0000313" key="2">
    <source>
        <dbReference type="Proteomes" id="UP000568273"/>
    </source>
</evidence>
<keyword evidence="2" id="KW-1185">Reference proteome</keyword>
<protein>
    <submittedName>
        <fullName evidence="1">Uncharacterized protein</fullName>
    </submittedName>
</protein>
<name>A0A848RCG3_9FIRM</name>
<dbReference type="AlphaFoldDB" id="A0A848RCG3"/>
<dbReference type="Proteomes" id="UP000568273">
    <property type="component" value="Unassembled WGS sequence"/>
</dbReference>
<gene>
    <name evidence="1" type="ORF">HKO22_07150</name>
</gene>
<organism evidence="1 2">
    <name type="scientific">Peptoniphilus faecalis</name>
    <dbReference type="NCBI Taxonomy" id="2731255"/>
    <lineage>
        <taxon>Bacteria</taxon>
        <taxon>Bacillati</taxon>
        <taxon>Bacillota</taxon>
        <taxon>Tissierellia</taxon>
        <taxon>Tissierellales</taxon>
        <taxon>Peptoniphilaceae</taxon>
        <taxon>Peptoniphilus</taxon>
    </lineage>
</organism>
<proteinExistence type="predicted"/>
<sequence>MKNKIGLVVALFGSVFLILKLKWRGGVEMDVVYATLIIYGKRTFAQVPMSLKERTKKCLEDLGMGELAKEEE</sequence>
<evidence type="ECO:0000313" key="1">
    <source>
        <dbReference type="EMBL" id="NMW85508.1"/>
    </source>
</evidence>
<reference evidence="1" key="1">
    <citation type="submission" date="2020-04" db="EMBL/GenBank/DDBJ databases">
        <title>Peptoniphilus sp. nov. isolated from swine feces.</title>
        <authorList>
            <person name="Ryu S.W."/>
        </authorList>
    </citation>
    <scope>NUCLEOTIDE SEQUENCE [LARGE SCALE GENOMIC DNA]</scope>
    <source>
        <strain evidence="1">AGMB00490</strain>
    </source>
</reference>
<comment type="caution">
    <text evidence="1">The sequence shown here is derived from an EMBL/GenBank/DDBJ whole genome shotgun (WGS) entry which is preliminary data.</text>
</comment>
<dbReference type="EMBL" id="JABDSR010000008">
    <property type="protein sequence ID" value="NMW85508.1"/>
    <property type="molecule type" value="Genomic_DNA"/>
</dbReference>